<keyword evidence="2" id="KW-1185">Reference proteome</keyword>
<dbReference type="Proteomes" id="UP000198528">
    <property type="component" value="Unassembled WGS sequence"/>
</dbReference>
<organism evidence="1 2">
    <name type="scientific">Parafannyhessea umbonata</name>
    <dbReference type="NCBI Taxonomy" id="604330"/>
    <lineage>
        <taxon>Bacteria</taxon>
        <taxon>Bacillati</taxon>
        <taxon>Actinomycetota</taxon>
        <taxon>Coriobacteriia</taxon>
        <taxon>Coriobacteriales</taxon>
        <taxon>Atopobiaceae</taxon>
        <taxon>Parafannyhessea</taxon>
    </lineage>
</organism>
<accession>A0A1G6IWM3</accession>
<dbReference type="RefSeq" id="WP_176763060.1">
    <property type="nucleotide sequence ID" value="NZ_FMZL01000003.1"/>
</dbReference>
<reference evidence="2" key="1">
    <citation type="submission" date="2016-10" db="EMBL/GenBank/DDBJ databases">
        <authorList>
            <person name="Varghese N."/>
            <person name="Submissions S."/>
        </authorList>
    </citation>
    <scope>NUCLEOTIDE SEQUENCE [LARGE SCALE GENOMIC DNA]</scope>
    <source>
        <strain evidence="2">DSM 22619</strain>
    </source>
</reference>
<protein>
    <submittedName>
        <fullName evidence="1">Uncharacterized protein</fullName>
    </submittedName>
</protein>
<dbReference type="EMBL" id="FMZL01000003">
    <property type="protein sequence ID" value="SDC10874.1"/>
    <property type="molecule type" value="Genomic_DNA"/>
</dbReference>
<gene>
    <name evidence="1" type="ORF">SAMN04487824_10395</name>
</gene>
<proteinExistence type="predicted"/>
<evidence type="ECO:0000313" key="1">
    <source>
        <dbReference type="EMBL" id="SDC10874.1"/>
    </source>
</evidence>
<evidence type="ECO:0000313" key="2">
    <source>
        <dbReference type="Proteomes" id="UP000198528"/>
    </source>
</evidence>
<sequence length="50" mass="5359">MLLTYGGGPTTDYTTSALDVPAAVRATSVLDGGHHRLAIEEVEKIFRQSL</sequence>
<dbReference type="AlphaFoldDB" id="A0A1G6IWM3"/>
<name>A0A1G6IWM3_9ACTN</name>